<reference evidence="1" key="2">
    <citation type="journal article" date="2015" name="Fish Shellfish Immunol.">
        <title>Early steps in the European eel (Anguilla anguilla)-Vibrio vulnificus interaction in the gills: Role of the RtxA13 toxin.</title>
        <authorList>
            <person name="Callol A."/>
            <person name="Pajuelo D."/>
            <person name="Ebbesson L."/>
            <person name="Teles M."/>
            <person name="MacKenzie S."/>
            <person name="Amaro C."/>
        </authorList>
    </citation>
    <scope>NUCLEOTIDE SEQUENCE</scope>
</reference>
<sequence>MGIANSSPDFLSLFKRKSMYESFLPSKETKPFVLSMCNLCIMHLIIALHKAFA</sequence>
<protein>
    <submittedName>
        <fullName evidence="1">Uncharacterized protein</fullName>
    </submittedName>
</protein>
<proteinExistence type="predicted"/>
<evidence type="ECO:0000313" key="1">
    <source>
        <dbReference type="EMBL" id="JAH88351.1"/>
    </source>
</evidence>
<dbReference type="AlphaFoldDB" id="A0A0E9WDI1"/>
<name>A0A0E9WDI1_ANGAN</name>
<accession>A0A0E9WDI1</accession>
<dbReference type="EMBL" id="GBXM01020226">
    <property type="protein sequence ID" value="JAH88351.1"/>
    <property type="molecule type" value="Transcribed_RNA"/>
</dbReference>
<reference evidence="1" key="1">
    <citation type="submission" date="2014-11" db="EMBL/GenBank/DDBJ databases">
        <authorList>
            <person name="Amaro Gonzalez C."/>
        </authorList>
    </citation>
    <scope>NUCLEOTIDE SEQUENCE</scope>
</reference>
<organism evidence="1">
    <name type="scientific">Anguilla anguilla</name>
    <name type="common">European freshwater eel</name>
    <name type="synonym">Muraena anguilla</name>
    <dbReference type="NCBI Taxonomy" id="7936"/>
    <lineage>
        <taxon>Eukaryota</taxon>
        <taxon>Metazoa</taxon>
        <taxon>Chordata</taxon>
        <taxon>Craniata</taxon>
        <taxon>Vertebrata</taxon>
        <taxon>Euteleostomi</taxon>
        <taxon>Actinopterygii</taxon>
        <taxon>Neopterygii</taxon>
        <taxon>Teleostei</taxon>
        <taxon>Anguilliformes</taxon>
        <taxon>Anguillidae</taxon>
        <taxon>Anguilla</taxon>
    </lineage>
</organism>